<dbReference type="STRING" id="1227549.SAMN05444007_105228"/>
<comment type="function">
    <text evidence="11">Catalyzes a 2-step reaction, involving the ATP-dependent carboxylation of the covalently attached biotin in the first step and the transfer of the carboxyl group to pyruvate in the second.</text>
</comment>
<feature type="domain" description="Biotin carboxylation" evidence="19">
    <location>
        <begin position="3"/>
        <end position="456"/>
    </location>
</feature>
<dbReference type="InterPro" id="IPR005479">
    <property type="entry name" value="CPAse_ATP-bd"/>
</dbReference>
<dbReference type="InterPro" id="IPR000089">
    <property type="entry name" value="Biotin_lipoyl"/>
</dbReference>
<dbReference type="FunFam" id="3.40.50.20:FF:000010">
    <property type="entry name" value="Propionyl-CoA carboxylase subunit alpha"/>
    <property type="match status" value="1"/>
</dbReference>
<evidence type="ECO:0000256" key="15">
    <source>
        <dbReference type="PIRSR" id="PIRSR001594-4"/>
    </source>
</evidence>
<feature type="active site" evidence="12">
    <location>
        <position position="296"/>
    </location>
</feature>
<dbReference type="SUPFAM" id="SSF89000">
    <property type="entry name" value="post-HMGL domain-like"/>
    <property type="match status" value="1"/>
</dbReference>
<dbReference type="FunFam" id="3.20.20.70:FF:000033">
    <property type="entry name" value="Pyruvate carboxylase"/>
    <property type="match status" value="1"/>
</dbReference>
<feature type="binding site" description="via carbamate group" evidence="14">
    <location>
        <position position="711"/>
    </location>
    <ligand>
        <name>Mn(2+)</name>
        <dbReference type="ChEBI" id="CHEBI:29035"/>
    </ligand>
</feature>
<dbReference type="PROSITE" id="PS50991">
    <property type="entry name" value="PYR_CT"/>
    <property type="match status" value="1"/>
</dbReference>
<dbReference type="InterPro" id="IPR003379">
    <property type="entry name" value="Carboxylase_cons_dom"/>
</dbReference>
<dbReference type="SUPFAM" id="SSF51230">
    <property type="entry name" value="Single hybrid motif"/>
    <property type="match status" value="1"/>
</dbReference>
<gene>
    <name evidence="21" type="ORF">SAMN05444007_105228</name>
</gene>
<evidence type="ECO:0000256" key="14">
    <source>
        <dbReference type="PIRSR" id="PIRSR001594-3"/>
    </source>
</evidence>
<keyword evidence="4" id="KW-0312">Gluconeogenesis</keyword>
<feature type="modified residue" description="N6-carboxylysine" evidence="15">
    <location>
        <position position="711"/>
    </location>
</feature>
<protein>
    <recommendedName>
        <fullName evidence="3 11">Pyruvate carboxylase</fullName>
        <ecNumber evidence="3 11">6.4.1.1</ecNumber>
    </recommendedName>
</protein>
<dbReference type="PANTHER" id="PTHR43778:SF2">
    <property type="entry name" value="PYRUVATE CARBOXYLASE, MITOCHONDRIAL"/>
    <property type="match status" value="1"/>
</dbReference>
<keyword evidence="9 11" id="KW-0092">Biotin</keyword>
<dbReference type="Proteomes" id="UP000199379">
    <property type="component" value="Unassembled WGS sequence"/>
</dbReference>
<evidence type="ECO:0000256" key="13">
    <source>
        <dbReference type="PIRSR" id="PIRSR001594-2"/>
    </source>
</evidence>
<feature type="binding site" evidence="14">
    <location>
        <position position="542"/>
    </location>
    <ligand>
        <name>Mn(2+)</name>
        <dbReference type="ChEBI" id="CHEBI:29035"/>
    </ligand>
</feature>
<evidence type="ECO:0000256" key="12">
    <source>
        <dbReference type="PIRSR" id="PIRSR001594-1"/>
    </source>
</evidence>
<dbReference type="PROSITE" id="PS00188">
    <property type="entry name" value="BIOTIN"/>
    <property type="match status" value="1"/>
</dbReference>
<evidence type="ECO:0000259" key="18">
    <source>
        <dbReference type="PROSITE" id="PS50975"/>
    </source>
</evidence>
<organism evidence="21 22">
    <name type="scientific">Cribrihabitans marinus</name>
    <dbReference type="NCBI Taxonomy" id="1227549"/>
    <lineage>
        <taxon>Bacteria</taxon>
        <taxon>Pseudomonadati</taxon>
        <taxon>Pseudomonadota</taxon>
        <taxon>Alphaproteobacteria</taxon>
        <taxon>Rhodobacterales</taxon>
        <taxon>Paracoccaceae</taxon>
        <taxon>Cribrihabitans</taxon>
    </lineage>
</organism>
<keyword evidence="5 11" id="KW-0436">Ligase</keyword>
<evidence type="ECO:0000256" key="5">
    <source>
        <dbReference type="ARBA" id="ARBA00022598"/>
    </source>
</evidence>
<dbReference type="Pfam" id="PF02785">
    <property type="entry name" value="Biotin_carb_C"/>
    <property type="match status" value="1"/>
</dbReference>
<comment type="pathway">
    <text evidence="2">Carbohydrate biosynthesis; gluconeogenesis.</text>
</comment>
<feature type="binding site" evidence="13">
    <location>
        <position position="203"/>
    </location>
    <ligand>
        <name>ATP</name>
        <dbReference type="ChEBI" id="CHEBI:30616"/>
    </ligand>
</feature>
<dbReference type="GO" id="GO:0006094">
    <property type="term" value="P:gluconeogenesis"/>
    <property type="evidence" value="ECO:0007669"/>
    <property type="project" value="UniProtKB-UniPathway"/>
</dbReference>
<evidence type="ECO:0000256" key="16">
    <source>
        <dbReference type="SAM" id="MobiDB-lite"/>
    </source>
</evidence>
<dbReference type="Gene3D" id="3.10.600.10">
    <property type="entry name" value="pyruvate carboxylase f1077a mutant domain"/>
    <property type="match status" value="2"/>
</dbReference>
<dbReference type="GO" id="GO:0005524">
    <property type="term" value="F:ATP binding"/>
    <property type="evidence" value="ECO:0007669"/>
    <property type="project" value="UniProtKB-UniRule"/>
</dbReference>
<feature type="region of interest" description="Disordered" evidence="16">
    <location>
        <begin position="482"/>
        <end position="510"/>
    </location>
</feature>
<keyword evidence="22" id="KW-1185">Reference proteome</keyword>
<dbReference type="Gene3D" id="3.20.20.70">
    <property type="entry name" value="Aldolase class I"/>
    <property type="match status" value="1"/>
</dbReference>
<dbReference type="SUPFAM" id="SSF51569">
    <property type="entry name" value="Aldolase"/>
    <property type="match status" value="1"/>
</dbReference>
<evidence type="ECO:0000256" key="1">
    <source>
        <dbReference type="ARBA" id="ARBA00001953"/>
    </source>
</evidence>
<dbReference type="PROSITE" id="PS50979">
    <property type="entry name" value="BC"/>
    <property type="match status" value="1"/>
</dbReference>
<dbReference type="PROSITE" id="PS50975">
    <property type="entry name" value="ATP_GRASP"/>
    <property type="match status" value="1"/>
</dbReference>
<evidence type="ECO:0000256" key="11">
    <source>
        <dbReference type="PIRNR" id="PIRNR001594"/>
    </source>
</evidence>
<dbReference type="Pfam" id="PF02786">
    <property type="entry name" value="CPSase_L_D2"/>
    <property type="match status" value="1"/>
</dbReference>
<proteinExistence type="predicted"/>
<feature type="binding site" evidence="14">
    <location>
        <position position="740"/>
    </location>
    <ligand>
        <name>Mn(2+)</name>
        <dbReference type="ChEBI" id="CHEBI:29035"/>
    </ligand>
</feature>
<dbReference type="Pfam" id="PF00289">
    <property type="entry name" value="Biotin_carb_N"/>
    <property type="match status" value="1"/>
</dbReference>
<name>A0A1H7A1R1_9RHOB</name>
<dbReference type="GO" id="GO:0046872">
    <property type="term" value="F:metal ion binding"/>
    <property type="evidence" value="ECO:0007669"/>
    <property type="project" value="UniProtKB-KW"/>
</dbReference>
<evidence type="ECO:0000256" key="3">
    <source>
        <dbReference type="ARBA" id="ARBA00013057"/>
    </source>
</evidence>
<dbReference type="CDD" id="cd06850">
    <property type="entry name" value="biotinyl_domain"/>
    <property type="match status" value="1"/>
</dbReference>
<dbReference type="InterPro" id="IPR005482">
    <property type="entry name" value="Biotin_COase_C"/>
</dbReference>
<comment type="catalytic activity">
    <reaction evidence="11">
        <text>hydrogencarbonate + pyruvate + ATP = oxaloacetate + ADP + phosphate + H(+)</text>
        <dbReference type="Rhea" id="RHEA:20844"/>
        <dbReference type="ChEBI" id="CHEBI:15361"/>
        <dbReference type="ChEBI" id="CHEBI:15378"/>
        <dbReference type="ChEBI" id="CHEBI:16452"/>
        <dbReference type="ChEBI" id="CHEBI:17544"/>
        <dbReference type="ChEBI" id="CHEBI:30616"/>
        <dbReference type="ChEBI" id="CHEBI:43474"/>
        <dbReference type="ChEBI" id="CHEBI:456216"/>
        <dbReference type="EC" id="6.4.1.1"/>
    </reaction>
</comment>
<dbReference type="FunFam" id="2.40.50.100:FF:000003">
    <property type="entry name" value="Acetyl-CoA carboxylase biotin carboxyl carrier protein"/>
    <property type="match status" value="1"/>
</dbReference>
<evidence type="ECO:0000256" key="10">
    <source>
        <dbReference type="ARBA" id="ARBA00023268"/>
    </source>
</evidence>
<dbReference type="PIRSF" id="PIRSF001594">
    <property type="entry name" value="Pyruv_carbox"/>
    <property type="match status" value="1"/>
</dbReference>
<dbReference type="PROSITE" id="PS00867">
    <property type="entry name" value="CPSASE_2"/>
    <property type="match status" value="1"/>
</dbReference>
<dbReference type="UniPathway" id="UPA00138"/>
<dbReference type="InterPro" id="IPR011054">
    <property type="entry name" value="Rudment_hybrid_motif"/>
</dbReference>
<evidence type="ECO:0000313" key="21">
    <source>
        <dbReference type="EMBL" id="SEJ55952.1"/>
    </source>
</evidence>
<evidence type="ECO:0000256" key="9">
    <source>
        <dbReference type="ARBA" id="ARBA00023267"/>
    </source>
</evidence>
<accession>A0A1H7A1R1</accession>
<dbReference type="InterPro" id="IPR011761">
    <property type="entry name" value="ATP-grasp"/>
</dbReference>
<keyword evidence="6 14" id="KW-0479">Metal-binding</keyword>
<dbReference type="InterPro" id="IPR011764">
    <property type="entry name" value="Biotin_carboxylation_dom"/>
</dbReference>
<feature type="binding site" evidence="13">
    <location>
        <position position="875"/>
    </location>
    <ligand>
        <name>substrate</name>
    </ligand>
</feature>
<dbReference type="InterPro" id="IPR005481">
    <property type="entry name" value="BC-like_N"/>
</dbReference>
<feature type="binding site" evidence="14">
    <location>
        <position position="742"/>
    </location>
    <ligand>
        <name>Mn(2+)</name>
        <dbReference type="ChEBI" id="CHEBI:29035"/>
    </ligand>
</feature>
<evidence type="ECO:0000313" key="22">
    <source>
        <dbReference type="Proteomes" id="UP000199379"/>
    </source>
</evidence>
<dbReference type="PANTHER" id="PTHR43778">
    <property type="entry name" value="PYRUVATE CARBOXYLASE"/>
    <property type="match status" value="1"/>
</dbReference>
<dbReference type="SUPFAM" id="SSF56059">
    <property type="entry name" value="Glutathione synthetase ATP-binding domain-like"/>
    <property type="match status" value="1"/>
</dbReference>
<dbReference type="SMART" id="SM00878">
    <property type="entry name" value="Biotin_carb_C"/>
    <property type="match status" value="1"/>
</dbReference>
<dbReference type="InterPro" id="IPR055268">
    <property type="entry name" value="PCB-like"/>
</dbReference>
<dbReference type="GO" id="GO:0004736">
    <property type="term" value="F:pyruvate carboxylase activity"/>
    <property type="evidence" value="ECO:0007669"/>
    <property type="project" value="UniProtKB-EC"/>
</dbReference>
<dbReference type="Pfam" id="PF00682">
    <property type="entry name" value="HMGL-like"/>
    <property type="match status" value="1"/>
</dbReference>
<feature type="binding site" evidence="13">
    <location>
        <position position="614"/>
    </location>
    <ligand>
        <name>substrate</name>
    </ligand>
</feature>
<dbReference type="InterPro" id="IPR001882">
    <property type="entry name" value="Biotin_BS"/>
</dbReference>
<dbReference type="InterPro" id="IPR000891">
    <property type="entry name" value="PYR_CT"/>
</dbReference>
<evidence type="ECO:0000256" key="4">
    <source>
        <dbReference type="ARBA" id="ARBA00022432"/>
    </source>
</evidence>
<evidence type="ECO:0000259" key="17">
    <source>
        <dbReference type="PROSITE" id="PS50968"/>
    </source>
</evidence>
<feature type="compositionally biased region" description="Basic and acidic residues" evidence="16">
    <location>
        <begin position="483"/>
        <end position="499"/>
    </location>
</feature>
<keyword evidence="10" id="KW-0511">Multifunctional enzyme</keyword>
<keyword evidence="8 11" id="KW-0067">ATP-binding</keyword>
<sequence length="1146" mass="126789">MTDFNKILIANRGEIAIRVMRAANEMGKRTVAVYAEEDKLGLHRFKADEAYRIGEGLGPVGAYLSIDEVIRVAKECGADAIHPGYGLLSENPDFVDACASNAITFIGPRAETMRALGDKASARKVAIEAGVPVIPATEVLGDDMGKIRKEAEEIGYPLMLKASWGGGGRGMRPITGPDELEEKVLEGRREAEAAFGNGEGYLEKMITRARHVEVQILGDKHGQIYHLFERDCSVQRRNQKVVERAPAPYLTDAQRAEICNLGYRICKHVDYECAGTVEFLMDMETEQFYFIEVNPRVQVEHTVTEEVTGIDIVQAQILIAEGKSIAEATGKDRQEDIRLNGHALQTRVTTEDPLNNFIPDYGRITAYRSATGMGIRLDGGTAYAGGVITRFYDSLLTKVTAWAPTPEKAIARMDRALREFRVRGVSTNIAFVENLLKHPTFLSNEYSTKFIDETPDLFQFKKRRDRGTKVLTYIADITVNGHPETKDRPLPRTDLKEPKAPAPRAEPQMGTRNLLEQKGPQAVADWMKAQRHLLITDTTMRDGHQSLLATRMRSLDMIRVAPSYAANLPQLFSVECWGGATFDVAYRFLQECPWQRLRDLRERMPNLMTQMLLRGSNGVGYTNYPDNVVREFVRVAAETGIDVFRVFDSLNWVENMRVAMDAVIEQDKVCEGTVCYTGDINDPDRAKYDLKYYVAMGKELRDAGAHVLGLKDMAGLLKPAAARQLIRALKEEVGLPIHFHTHDTAGVACATILAASEAGVDAVDCAMDSFSGNTSQATLGSVVEALRHTDRDTGLDIKAIREISDYFETVRGHYAAFESGLQAPASEVYLHEMPGGQFTNLKAQARSMGLEERWHEVAQMYADVNRMFGDIVKVTPSSKVVGDMALMMVSQGLTRADVEDPDTDVSFPDSVIDMMRGNLGQPPGGFPEAIVKKVLKGEAPNTERPGKHLPAVDLEEVRAQVSAELEGKDVDDEDLSGYLMYPKVFMDYMGRHRQYGPVRTLPTRTFFYGMEPGEEISAEIDPGKTLEIRCQAISETDENGEVKVFFELNGQPRVIRAPNRLVMSQAAQRPKAEVGNPNHVGAPMPGVVASVGAKAGQKVKEGDLLLTIEAMKMETGIHAERDATIKAVHVQPGGQIDAKDLLVELE</sequence>
<evidence type="ECO:0000256" key="7">
    <source>
        <dbReference type="ARBA" id="ARBA00022741"/>
    </source>
</evidence>
<comment type="cofactor">
    <cofactor evidence="1 11">
        <name>biotin</name>
        <dbReference type="ChEBI" id="CHEBI:57586"/>
    </cofactor>
</comment>
<dbReference type="SUPFAM" id="SSF52440">
    <property type="entry name" value="PreATP-grasp domain"/>
    <property type="match status" value="1"/>
</dbReference>
<dbReference type="PROSITE" id="PS00866">
    <property type="entry name" value="CPSASE_1"/>
    <property type="match status" value="1"/>
</dbReference>
<dbReference type="Pfam" id="PF02436">
    <property type="entry name" value="PYC_OADA"/>
    <property type="match status" value="1"/>
</dbReference>
<dbReference type="CDD" id="cd07937">
    <property type="entry name" value="DRE_TIM_PC_TC_5S"/>
    <property type="match status" value="1"/>
</dbReference>
<dbReference type="RefSeq" id="WP_092366193.1">
    <property type="nucleotide sequence ID" value="NZ_BMGV01000005.1"/>
</dbReference>
<dbReference type="SUPFAM" id="SSF51246">
    <property type="entry name" value="Rudiment single hybrid motif"/>
    <property type="match status" value="1"/>
</dbReference>
<dbReference type="InterPro" id="IPR016185">
    <property type="entry name" value="PreATP-grasp_dom_sf"/>
</dbReference>
<evidence type="ECO:0000259" key="20">
    <source>
        <dbReference type="PROSITE" id="PS50991"/>
    </source>
</evidence>
<dbReference type="Gene3D" id="3.30.470.20">
    <property type="entry name" value="ATP-grasp fold, B domain"/>
    <property type="match status" value="1"/>
</dbReference>
<dbReference type="EMBL" id="FNYD01000005">
    <property type="protein sequence ID" value="SEJ55952.1"/>
    <property type="molecule type" value="Genomic_DNA"/>
</dbReference>
<evidence type="ECO:0000256" key="2">
    <source>
        <dbReference type="ARBA" id="ARBA00004742"/>
    </source>
</evidence>
<dbReference type="NCBIfam" id="NF009554">
    <property type="entry name" value="PRK12999.1"/>
    <property type="match status" value="1"/>
</dbReference>
<evidence type="ECO:0000259" key="19">
    <source>
        <dbReference type="PROSITE" id="PS50979"/>
    </source>
</evidence>
<dbReference type="InterPro" id="IPR013785">
    <property type="entry name" value="Aldolase_TIM"/>
</dbReference>
<dbReference type="Gene3D" id="2.40.50.100">
    <property type="match status" value="1"/>
</dbReference>
<keyword evidence="21" id="KW-0670">Pyruvate</keyword>
<dbReference type="NCBIfam" id="TIGR01235">
    <property type="entry name" value="pyruv_carbox"/>
    <property type="match status" value="1"/>
</dbReference>
<feature type="binding site" evidence="13">
    <location>
        <position position="119"/>
    </location>
    <ligand>
        <name>ATP</name>
        <dbReference type="ChEBI" id="CHEBI:30616"/>
    </ligand>
</feature>
<evidence type="ECO:0000256" key="8">
    <source>
        <dbReference type="ARBA" id="ARBA00022840"/>
    </source>
</evidence>
<dbReference type="PROSITE" id="PS50968">
    <property type="entry name" value="BIOTINYL_LIPOYL"/>
    <property type="match status" value="1"/>
</dbReference>
<dbReference type="EC" id="6.4.1.1" evidence="3 11"/>
<dbReference type="NCBIfam" id="NF006761">
    <property type="entry name" value="PRK09282.1"/>
    <property type="match status" value="1"/>
</dbReference>
<dbReference type="Pfam" id="PF00364">
    <property type="entry name" value="Biotin_lipoyl"/>
    <property type="match status" value="1"/>
</dbReference>
<dbReference type="AlphaFoldDB" id="A0A1H7A1R1"/>
<evidence type="ECO:0000256" key="6">
    <source>
        <dbReference type="ARBA" id="ARBA00022723"/>
    </source>
</evidence>
<feature type="domain" description="Lipoyl-binding" evidence="17">
    <location>
        <begin position="1071"/>
        <end position="1146"/>
    </location>
</feature>
<dbReference type="GO" id="GO:0005737">
    <property type="term" value="C:cytoplasm"/>
    <property type="evidence" value="ECO:0007669"/>
    <property type="project" value="TreeGrafter"/>
</dbReference>
<reference evidence="21 22" key="1">
    <citation type="submission" date="2016-10" db="EMBL/GenBank/DDBJ databases">
        <authorList>
            <person name="de Groot N.N."/>
        </authorList>
    </citation>
    <scope>NUCLEOTIDE SEQUENCE [LARGE SCALE GENOMIC DNA]</scope>
    <source>
        <strain evidence="21 22">DSM 29340</strain>
    </source>
</reference>
<feature type="domain" description="Pyruvate carboxyltransferase" evidence="20">
    <location>
        <begin position="533"/>
        <end position="801"/>
    </location>
</feature>
<dbReference type="InterPro" id="IPR005930">
    <property type="entry name" value="Pyruv_COase"/>
</dbReference>
<dbReference type="InterPro" id="IPR011053">
    <property type="entry name" value="Single_hybrid_motif"/>
</dbReference>
<feature type="domain" description="ATP-grasp" evidence="18">
    <location>
        <begin position="123"/>
        <end position="321"/>
    </location>
</feature>
<feature type="modified residue" description="N6-biotinyllysine" evidence="15">
    <location>
        <position position="1112"/>
    </location>
</feature>
<dbReference type="OrthoDB" id="9763189at2"/>
<keyword evidence="7 11" id="KW-0547">Nucleotide-binding</keyword>